<feature type="domain" description="Type 4 fimbrial biogenesis protein PilX N-terminal" evidence="2">
    <location>
        <begin position="15"/>
        <end position="64"/>
    </location>
</feature>
<dbReference type="OrthoDB" id="2163447at2"/>
<evidence type="ECO:0000259" key="3">
    <source>
        <dbReference type="Pfam" id="PF23981"/>
    </source>
</evidence>
<name>A0A1H3PTH7_9BACI</name>
<dbReference type="STRING" id="1503961.SAMN05421736_105198"/>
<dbReference type="Pfam" id="PF14341">
    <property type="entry name" value="PilX_N"/>
    <property type="match status" value="1"/>
</dbReference>
<protein>
    <submittedName>
        <fullName evidence="4">PilX N-terminal</fullName>
    </submittedName>
</protein>
<evidence type="ECO:0000259" key="2">
    <source>
        <dbReference type="Pfam" id="PF14341"/>
    </source>
</evidence>
<keyword evidence="1" id="KW-0812">Transmembrane</keyword>
<dbReference type="EMBL" id="FNPI01000005">
    <property type="protein sequence ID" value="SDZ04346.1"/>
    <property type="molecule type" value="Genomic_DNA"/>
</dbReference>
<dbReference type="InterPro" id="IPR025746">
    <property type="entry name" value="PilX_N_dom"/>
</dbReference>
<evidence type="ECO:0000256" key="1">
    <source>
        <dbReference type="SAM" id="Phobius"/>
    </source>
</evidence>
<dbReference type="Proteomes" id="UP000198935">
    <property type="component" value="Unassembled WGS sequence"/>
</dbReference>
<feature type="domain" description="DUF7305" evidence="3">
    <location>
        <begin position="270"/>
        <end position="426"/>
    </location>
</feature>
<evidence type="ECO:0000313" key="4">
    <source>
        <dbReference type="EMBL" id="SDZ04346.1"/>
    </source>
</evidence>
<feature type="transmembrane region" description="Helical" evidence="1">
    <location>
        <begin position="16"/>
        <end position="39"/>
    </location>
</feature>
<sequence length="507" mass="54334">MNRCFRWKNDVANERGIALIVVLIIVIVMSLIAVSLLGLTATNATMTSVERDYQSAYYIAEAGIHYQLPEMEAAILAAYENASASDEFFQLLENDLQFNTSFSPDGLSFQPSFGKLPEVEMLLEKTTLESETARKYVLSAKGTIGQRSRTSTVALHVEWKEKNSVPGITIPANMALFAERYITLSGGAKINGHVFTNATAANSIELAGGTLITGDIFVGPNASPDVLSATQGISVKEPVSMASTMYFELPPFPAIPVFEALPDKTIATADGSNRHAIIDNGRLQGEHWLANHYEITVDRNSYFREINLSSNNTITLNIGSNDREIVVDRLNIANGHLKINGSGRLTMYIINSITMNSGSTINQKENMENLHIYYKGTDSPSSFKSLTLDGAQKIFGSLFAEDANIILTGGGGFQGNIITGGIRFQIDGGAEAHSNIIYAPNADIHLGGGGIIEGAVIAKSLTASGGASIAYKAHDPGTIPVPGGNNGDRTAATIEDLLTIGPIRENK</sequence>
<gene>
    <name evidence="4" type="ORF">SAMN05421736_105198</name>
</gene>
<keyword evidence="1" id="KW-0472">Membrane</keyword>
<reference evidence="5" key="1">
    <citation type="submission" date="2016-10" db="EMBL/GenBank/DDBJ databases">
        <authorList>
            <person name="Varghese N."/>
            <person name="Submissions S."/>
        </authorList>
    </citation>
    <scope>NUCLEOTIDE SEQUENCE [LARGE SCALE GENOMIC DNA]</scope>
    <source>
        <strain evidence="5">SP</strain>
    </source>
</reference>
<keyword evidence="5" id="KW-1185">Reference proteome</keyword>
<dbReference type="InterPro" id="IPR055729">
    <property type="entry name" value="DUF7305"/>
</dbReference>
<dbReference type="AlphaFoldDB" id="A0A1H3PTH7"/>
<proteinExistence type="predicted"/>
<organism evidence="4 5">
    <name type="scientific">Evansella caseinilytica</name>
    <dbReference type="NCBI Taxonomy" id="1503961"/>
    <lineage>
        <taxon>Bacteria</taxon>
        <taxon>Bacillati</taxon>
        <taxon>Bacillota</taxon>
        <taxon>Bacilli</taxon>
        <taxon>Bacillales</taxon>
        <taxon>Bacillaceae</taxon>
        <taxon>Evansella</taxon>
    </lineage>
</organism>
<evidence type="ECO:0000313" key="5">
    <source>
        <dbReference type="Proteomes" id="UP000198935"/>
    </source>
</evidence>
<accession>A0A1H3PTH7</accession>
<dbReference type="Pfam" id="PF23981">
    <property type="entry name" value="DUF7305"/>
    <property type="match status" value="1"/>
</dbReference>
<keyword evidence="1" id="KW-1133">Transmembrane helix</keyword>